<evidence type="ECO:0000313" key="1">
    <source>
        <dbReference type="EMBL" id="KAI4339705.1"/>
    </source>
</evidence>
<keyword evidence="2" id="KW-1185">Reference proteome</keyword>
<proteinExistence type="predicted"/>
<comment type="caution">
    <text evidence="1">The sequence shown here is derived from an EMBL/GenBank/DDBJ whole genome shotgun (WGS) entry which is preliminary data.</text>
</comment>
<dbReference type="EMBL" id="CM042886">
    <property type="protein sequence ID" value="KAI4339705.1"/>
    <property type="molecule type" value="Genomic_DNA"/>
</dbReference>
<gene>
    <name evidence="1" type="ORF">MLD38_024617</name>
</gene>
<dbReference type="Proteomes" id="UP001057402">
    <property type="component" value="Chromosome 7"/>
</dbReference>
<evidence type="ECO:0000313" key="2">
    <source>
        <dbReference type="Proteomes" id="UP001057402"/>
    </source>
</evidence>
<accession>A0ACB9NTU2</accession>
<sequence>MVRSCPHGHRHHHDPCRVNEHLHSDDDEDENHVHGVDDTSDSESGDNAIRCLSCKEEFSAQDAGTCKECYEEAGETEDELRREIGELKSKIAFLSFLDLDGLPGESTSAGFRGDGGGDGCYRAVAHADVVLVASDEGEDSVPVPAHRAVLASRSPVFKAMLENEMEENRSGTIRISEASTEALNTFVNYLYTAEASVDEQMACELLVLAERYQVNHLKSYCEKFLISKLNWDNSVVNYSFAHQHNAKLLFDSALCLITDNMDKLTKQAEYRQLVEKDARLVVDIYEAYLSKQVNTAAPKDKG</sequence>
<name>A0ACB9NTU2_9MYRT</name>
<protein>
    <submittedName>
        <fullName evidence="1">Uncharacterized protein</fullName>
    </submittedName>
</protein>
<reference evidence="2" key="1">
    <citation type="journal article" date="2023" name="Front. Plant Sci.">
        <title>Chromosomal-level genome assembly of Melastoma candidum provides insights into trichome evolution.</title>
        <authorList>
            <person name="Zhong Y."/>
            <person name="Wu W."/>
            <person name="Sun C."/>
            <person name="Zou P."/>
            <person name="Liu Y."/>
            <person name="Dai S."/>
            <person name="Zhou R."/>
        </authorList>
    </citation>
    <scope>NUCLEOTIDE SEQUENCE [LARGE SCALE GENOMIC DNA]</scope>
</reference>
<organism evidence="1 2">
    <name type="scientific">Melastoma candidum</name>
    <dbReference type="NCBI Taxonomy" id="119954"/>
    <lineage>
        <taxon>Eukaryota</taxon>
        <taxon>Viridiplantae</taxon>
        <taxon>Streptophyta</taxon>
        <taxon>Embryophyta</taxon>
        <taxon>Tracheophyta</taxon>
        <taxon>Spermatophyta</taxon>
        <taxon>Magnoliopsida</taxon>
        <taxon>eudicotyledons</taxon>
        <taxon>Gunneridae</taxon>
        <taxon>Pentapetalae</taxon>
        <taxon>rosids</taxon>
        <taxon>malvids</taxon>
        <taxon>Myrtales</taxon>
        <taxon>Melastomataceae</taxon>
        <taxon>Melastomatoideae</taxon>
        <taxon>Melastomateae</taxon>
        <taxon>Melastoma</taxon>
    </lineage>
</organism>